<feature type="transmembrane region" description="Helical" evidence="7">
    <location>
        <begin position="267"/>
        <end position="288"/>
    </location>
</feature>
<dbReference type="EMBL" id="JPDN02000023">
    <property type="protein sequence ID" value="PON24354.1"/>
    <property type="molecule type" value="Genomic_DNA"/>
</dbReference>
<dbReference type="PANTHER" id="PTHR43341">
    <property type="entry name" value="AMINO ACID PERMEASE"/>
    <property type="match status" value="1"/>
</dbReference>
<keyword evidence="3 7" id="KW-0812">Transmembrane</keyword>
<dbReference type="GO" id="GO:0016020">
    <property type="term" value="C:membrane"/>
    <property type="evidence" value="ECO:0007669"/>
    <property type="project" value="UniProtKB-SubCell"/>
</dbReference>
<dbReference type="Proteomes" id="UP000054821">
    <property type="component" value="Unassembled WGS sequence"/>
</dbReference>
<feature type="transmembrane region" description="Helical" evidence="7">
    <location>
        <begin position="71"/>
        <end position="90"/>
    </location>
</feature>
<evidence type="ECO:0000256" key="2">
    <source>
        <dbReference type="ARBA" id="ARBA00022448"/>
    </source>
</evidence>
<protein>
    <submittedName>
        <fullName evidence="9">Amino-acid permease inda1</fullName>
    </submittedName>
</protein>
<evidence type="ECO:0000256" key="4">
    <source>
        <dbReference type="ARBA" id="ARBA00022970"/>
    </source>
</evidence>
<keyword evidence="2" id="KW-0813">Transport</keyword>
<proteinExistence type="predicted"/>
<evidence type="ECO:0000256" key="7">
    <source>
        <dbReference type="SAM" id="Phobius"/>
    </source>
</evidence>
<accession>A0A2P4ZJ94</accession>
<feature type="transmembrane region" description="Helical" evidence="7">
    <location>
        <begin position="514"/>
        <end position="533"/>
    </location>
</feature>
<keyword evidence="4" id="KW-0029">Amino-acid transport</keyword>
<feature type="transmembrane region" description="Helical" evidence="7">
    <location>
        <begin position="436"/>
        <end position="458"/>
    </location>
</feature>
<feature type="transmembrane region" description="Helical" evidence="7">
    <location>
        <begin position="406"/>
        <end position="424"/>
    </location>
</feature>
<evidence type="ECO:0000256" key="6">
    <source>
        <dbReference type="ARBA" id="ARBA00023136"/>
    </source>
</evidence>
<feature type="transmembrane region" description="Helical" evidence="7">
    <location>
        <begin position="361"/>
        <end position="386"/>
    </location>
</feature>
<feature type="transmembrane region" description="Helical" evidence="7">
    <location>
        <begin position="150"/>
        <end position="171"/>
    </location>
</feature>
<organism evidence="9 10">
    <name type="scientific">Trichoderma gamsii</name>
    <dbReference type="NCBI Taxonomy" id="398673"/>
    <lineage>
        <taxon>Eukaryota</taxon>
        <taxon>Fungi</taxon>
        <taxon>Dikarya</taxon>
        <taxon>Ascomycota</taxon>
        <taxon>Pezizomycotina</taxon>
        <taxon>Sordariomycetes</taxon>
        <taxon>Hypocreomycetidae</taxon>
        <taxon>Hypocreales</taxon>
        <taxon>Hypocreaceae</taxon>
        <taxon>Trichoderma</taxon>
    </lineage>
</organism>
<gene>
    <name evidence="9" type="ORF">TGAM01_v206686</name>
</gene>
<dbReference type="GO" id="GO:0015171">
    <property type="term" value="F:amino acid transmembrane transporter activity"/>
    <property type="evidence" value="ECO:0007669"/>
    <property type="project" value="TreeGrafter"/>
</dbReference>
<feature type="transmembrane region" description="Helical" evidence="7">
    <location>
        <begin position="308"/>
        <end position="329"/>
    </location>
</feature>
<dbReference type="Pfam" id="PF00324">
    <property type="entry name" value="AA_permease"/>
    <property type="match status" value="1"/>
</dbReference>
<evidence type="ECO:0000313" key="10">
    <source>
        <dbReference type="Proteomes" id="UP000054821"/>
    </source>
</evidence>
<evidence type="ECO:0000256" key="5">
    <source>
        <dbReference type="ARBA" id="ARBA00022989"/>
    </source>
</evidence>
<evidence type="ECO:0000256" key="3">
    <source>
        <dbReference type="ARBA" id="ARBA00022692"/>
    </source>
</evidence>
<dbReference type="GeneID" id="29989037"/>
<dbReference type="PIRSF" id="PIRSF006060">
    <property type="entry name" value="AA_transporter"/>
    <property type="match status" value="1"/>
</dbReference>
<evidence type="ECO:0000313" key="9">
    <source>
        <dbReference type="EMBL" id="PON24354.1"/>
    </source>
</evidence>
<reference evidence="9 10" key="1">
    <citation type="journal article" date="2016" name="Genome Announc.">
        <title>Draft Whole-Genome Sequence of Trichoderma gamsii T6085, a Promising Biocontrol Agent of Fusarium Head Blight on Wheat.</title>
        <authorList>
            <person name="Baroncelli R."/>
            <person name="Zapparata A."/>
            <person name="Piaggeschi G."/>
            <person name="Sarrocco S."/>
            <person name="Vannacci G."/>
        </authorList>
    </citation>
    <scope>NUCLEOTIDE SEQUENCE [LARGE SCALE GENOMIC DNA]</scope>
    <source>
        <strain evidence="9 10">T6085</strain>
    </source>
</reference>
<dbReference type="Gene3D" id="1.20.1740.10">
    <property type="entry name" value="Amino acid/polyamine transporter I"/>
    <property type="match status" value="1"/>
</dbReference>
<keyword evidence="6 7" id="KW-0472">Membrane</keyword>
<feature type="transmembrane region" description="Helical" evidence="7">
    <location>
        <begin position="96"/>
        <end position="116"/>
    </location>
</feature>
<dbReference type="FunFam" id="1.20.1740.10:FF:000006">
    <property type="entry name" value="General amino acid permease"/>
    <property type="match status" value="1"/>
</dbReference>
<dbReference type="PROSITE" id="PS00218">
    <property type="entry name" value="AMINO_ACID_PERMEASE_1"/>
    <property type="match status" value="1"/>
</dbReference>
<keyword evidence="10" id="KW-1185">Reference proteome</keyword>
<dbReference type="InterPro" id="IPR004841">
    <property type="entry name" value="AA-permease/SLC12A_dom"/>
</dbReference>
<name>A0A2P4ZJ94_9HYPO</name>
<feature type="domain" description="Amino acid permease/ SLC12A" evidence="8">
    <location>
        <begin position="68"/>
        <end position="539"/>
    </location>
</feature>
<feature type="transmembrane region" description="Helical" evidence="7">
    <location>
        <begin position="177"/>
        <end position="199"/>
    </location>
</feature>
<dbReference type="RefSeq" id="XP_024405309.1">
    <property type="nucleotide sequence ID" value="XM_024549923.1"/>
</dbReference>
<evidence type="ECO:0000259" key="8">
    <source>
        <dbReference type="Pfam" id="PF00324"/>
    </source>
</evidence>
<evidence type="ECO:0000256" key="1">
    <source>
        <dbReference type="ARBA" id="ARBA00004141"/>
    </source>
</evidence>
<dbReference type="InterPro" id="IPR050524">
    <property type="entry name" value="APC_YAT"/>
</dbReference>
<dbReference type="PANTHER" id="PTHR43341:SF39">
    <property type="entry name" value="AMINO ACID TRANSPORTER (EUROFUNG)-RELATED"/>
    <property type="match status" value="1"/>
</dbReference>
<comment type="caution">
    <text evidence="9">The sequence shown here is derived from an EMBL/GenBank/DDBJ whole genome shotgun (WGS) entry which is preliminary data.</text>
</comment>
<dbReference type="AlphaFoldDB" id="A0A2P4ZJ94"/>
<sequence>MIATPMITIMSAQKEPFTTTAPTMDEKKIANPTSDLSEDASISINNASHYEGTPVERETVKRKLKSRHMQFYAIGGTIGTGLFVGIGGGLAQAGPLSLLLGYSITSIFIFAMMRCLGEMTTWIPLPGATPRFCSRFVDEALGFAVGWNQWYNCAITVCAEISAAAAVIQFWNDTISPAVWISIILVLIFIFNLIDVGIFGEVEFVCSCVKIVALVGLLILSLVIDLGGGPTHDRLGFRWLTWVFGNRYWHHPGAMLEYIASGDTGRFLGLFNAIVNAGFAFAGIEMVAVAAGETENPRYNIPKAINRLFWRIIFFYVLGTLAIGVIVPYNDDRLLNGGAGVASSPWVIGISRAGIKVLPSIINAVVLLSAASSGNALLYSGSRYLLALAEGGQAPKFLLKCTKRGVPIYCVLCTGALAPLTYMAVSSDSARVFSWFANLVTTAALFTWCSICIAYIGFDRALKAQGINQNEELAFKGFLQPYISYISLVFFIIVIIFNGFSVFIHGHWDTQKFVVSYVGIPIFFTLFLGWKFFKKTKIRTAEEIDLHTGRQLDESTEYAEKPKGMLDRLWKWAA</sequence>
<keyword evidence="5 7" id="KW-1133">Transmembrane helix</keyword>
<feature type="transmembrane region" description="Helical" evidence="7">
    <location>
        <begin position="482"/>
        <end position="508"/>
    </location>
</feature>
<dbReference type="STRING" id="398673.A0A2P4ZJ94"/>
<comment type="subcellular location">
    <subcellularLocation>
        <location evidence="1">Membrane</location>
        <topology evidence="1">Multi-pass membrane protein</topology>
    </subcellularLocation>
</comment>
<dbReference type="InterPro" id="IPR004840">
    <property type="entry name" value="Amino_acid_permease_CS"/>
</dbReference>
<feature type="transmembrane region" description="Helical" evidence="7">
    <location>
        <begin position="211"/>
        <end position="229"/>
    </location>
</feature>